<gene>
    <name evidence="2" type="ORF">CVLEPA_LOCUS18852</name>
</gene>
<evidence type="ECO:0000313" key="2">
    <source>
        <dbReference type="EMBL" id="CAK8686820.1"/>
    </source>
</evidence>
<accession>A0ABP0G9Q2</accession>
<evidence type="ECO:0008006" key="4">
    <source>
        <dbReference type="Google" id="ProtNLM"/>
    </source>
</evidence>
<dbReference type="EMBL" id="CAWYQH010000103">
    <property type="protein sequence ID" value="CAK8686820.1"/>
    <property type="molecule type" value="Genomic_DNA"/>
</dbReference>
<evidence type="ECO:0000256" key="1">
    <source>
        <dbReference type="SAM" id="SignalP"/>
    </source>
</evidence>
<dbReference type="PROSITE" id="PS51257">
    <property type="entry name" value="PROKAR_LIPOPROTEIN"/>
    <property type="match status" value="1"/>
</dbReference>
<name>A0ABP0G9Q2_CLALP</name>
<organism evidence="2 3">
    <name type="scientific">Clavelina lepadiformis</name>
    <name type="common">Light-bulb sea squirt</name>
    <name type="synonym">Ascidia lepadiformis</name>
    <dbReference type="NCBI Taxonomy" id="159417"/>
    <lineage>
        <taxon>Eukaryota</taxon>
        <taxon>Metazoa</taxon>
        <taxon>Chordata</taxon>
        <taxon>Tunicata</taxon>
        <taxon>Ascidiacea</taxon>
        <taxon>Aplousobranchia</taxon>
        <taxon>Clavelinidae</taxon>
        <taxon>Clavelina</taxon>
    </lineage>
</organism>
<comment type="caution">
    <text evidence="2">The sequence shown here is derived from an EMBL/GenBank/DDBJ whole genome shotgun (WGS) entry which is preliminary data.</text>
</comment>
<feature type="chain" id="PRO_5045358381" description="Secreted protein" evidence="1">
    <location>
        <begin position="23"/>
        <end position="83"/>
    </location>
</feature>
<protein>
    <recommendedName>
        <fullName evidence="4">Secreted protein</fullName>
    </recommendedName>
</protein>
<dbReference type="Proteomes" id="UP001642483">
    <property type="component" value="Unassembled WGS sequence"/>
</dbReference>
<sequence>MTTIRFFQLCLAVSFMVGCAGADEFEGSVVVFTHGRAYERTTNFGRITIQFFHRQIKSHVNQPYFLYRVSAKNLRKYNLSCPV</sequence>
<evidence type="ECO:0000313" key="3">
    <source>
        <dbReference type="Proteomes" id="UP001642483"/>
    </source>
</evidence>
<reference evidence="2 3" key="1">
    <citation type="submission" date="2024-02" db="EMBL/GenBank/DDBJ databases">
        <authorList>
            <person name="Daric V."/>
            <person name="Darras S."/>
        </authorList>
    </citation>
    <scope>NUCLEOTIDE SEQUENCE [LARGE SCALE GENOMIC DNA]</scope>
</reference>
<feature type="signal peptide" evidence="1">
    <location>
        <begin position="1"/>
        <end position="22"/>
    </location>
</feature>
<keyword evidence="1" id="KW-0732">Signal</keyword>
<keyword evidence="3" id="KW-1185">Reference proteome</keyword>
<proteinExistence type="predicted"/>